<comment type="caution">
    <text evidence="2">The sequence shown here is derived from an EMBL/GenBank/DDBJ whole genome shotgun (WGS) entry which is preliminary data.</text>
</comment>
<evidence type="ECO:0000313" key="3">
    <source>
        <dbReference type="Proteomes" id="UP000241107"/>
    </source>
</evidence>
<dbReference type="AlphaFoldDB" id="A0A2P7YUD8"/>
<keyword evidence="3" id="KW-1185">Reference proteome</keyword>
<reference evidence="2 3" key="1">
    <citation type="submission" date="2018-03" db="EMBL/GenBank/DDBJ databases">
        <title>Candida pseudohaemulonii genome assembly and annotation.</title>
        <authorList>
            <person name="Munoz J.F."/>
            <person name="Gade L.G."/>
            <person name="Chow N.A."/>
            <person name="Litvintseva A.P."/>
            <person name="Loparev V.N."/>
            <person name="Cuomo C.A."/>
        </authorList>
    </citation>
    <scope>NUCLEOTIDE SEQUENCE [LARGE SCALE GENOMIC DNA]</scope>
    <source>
        <strain evidence="2 3">B12108</strain>
    </source>
</reference>
<gene>
    <name evidence="2" type="ORF">C7M61_001382</name>
</gene>
<accession>A0A2P7YUD8</accession>
<dbReference type="EMBL" id="PYFQ01000002">
    <property type="protein sequence ID" value="PSK39583.1"/>
    <property type="molecule type" value="Genomic_DNA"/>
</dbReference>
<protein>
    <submittedName>
        <fullName evidence="2">Uncharacterized protein</fullName>
    </submittedName>
</protein>
<evidence type="ECO:0000256" key="1">
    <source>
        <dbReference type="SAM" id="MobiDB-lite"/>
    </source>
</evidence>
<proteinExistence type="predicted"/>
<dbReference type="OrthoDB" id="4090363at2759"/>
<dbReference type="GeneID" id="36564772"/>
<sequence length="99" mass="10979">MPDLFDNFFGKISAKLNGGKTTPFYGGSSQVNTGPFYSYHMNGTNNKYWMTDAEMAESRKTAQQWQKFSESKARMGSVGSMDSQETDGDQSRKNSVVGP</sequence>
<dbReference type="RefSeq" id="XP_024714673.1">
    <property type="nucleotide sequence ID" value="XM_024856793.1"/>
</dbReference>
<evidence type="ECO:0000313" key="2">
    <source>
        <dbReference type="EMBL" id="PSK39583.1"/>
    </source>
</evidence>
<dbReference type="VEuPathDB" id="FungiDB:C7M61_001382"/>
<organism evidence="2 3">
    <name type="scientific">Candidozyma pseudohaemuli</name>
    <dbReference type="NCBI Taxonomy" id="418784"/>
    <lineage>
        <taxon>Eukaryota</taxon>
        <taxon>Fungi</taxon>
        <taxon>Dikarya</taxon>
        <taxon>Ascomycota</taxon>
        <taxon>Saccharomycotina</taxon>
        <taxon>Pichiomycetes</taxon>
        <taxon>Metschnikowiaceae</taxon>
        <taxon>Candidozyma</taxon>
    </lineage>
</organism>
<feature type="region of interest" description="Disordered" evidence="1">
    <location>
        <begin position="60"/>
        <end position="99"/>
    </location>
</feature>
<name>A0A2P7YUD8_9ASCO</name>
<dbReference type="Proteomes" id="UP000241107">
    <property type="component" value="Unassembled WGS sequence"/>
</dbReference>